<dbReference type="EMBL" id="GBRH01161825">
    <property type="protein sequence ID" value="JAE36071.1"/>
    <property type="molecule type" value="Transcribed_RNA"/>
</dbReference>
<sequence>MYMTILASLVST</sequence>
<name>A0A0A9HMJ3_ARUDO</name>
<protein>
    <submittedName>
        <fullName evidence="1">Uncharacterized protein</fullName>
    </submittedName>
</protein>
<accession>A0A0A9HMJ3</accession>
<evidence type="ECO:0000313" key="1">
    <source>
        <dbReference type="EMBL" id="JAE36071.1"/>
    </source>
</evidence>
<proteinExistence type="predicted"/>
<organism evidence="1">
    <name type="scientific">Arundo donax</name>
    <name type="common">Giant reed</name>
    <name type="synonym">Donax arundinaceus</name>
    <dbReference type="NCBI Taxonomy" id="35708"/>
    <lineage>
        <taxon>Eukaryota</taxon>
        <taxon>Viridiplantae</taxon>
        <taxon>Streptophyta</taxon>
        <taxon>Embryophyta</taxon>
        <taxon>Tracheophyta</taxon>
        <taxon>Spermatophyta</taxon>
        <taxon>Magnoliopsida</taxon>
        <taxon>Liliopsida</taxon>
        <taxon>Poales</taxon>
        <taxon>Poaceae</taxon>
        <taxon>PACMAD clade</taxon>
        <taxon>Arundinoideae</taxon>
        <taxon>Arundineae</taxon>
        <taxon>Arundo</taxon>
    </lineage>
</organism>
<reference evidence="1" key="1">
    <citation type="submission" date="2014-09" db="EMBL/GenBank/DDBJ databases">
        <authorList>
            <person name="Magalhaes I.L.F."/>
            <person name="Oliveira U."/>
            <person name="Santos F.R."/>
            <person name="Vidigal T.H.D.A."/>
            <person name="Brescovit A.D."/>
            <person name="Santos A.J."/>
        </authorList>
    </citation>
    <scope>NUCLEOTIDE SEQUENCE</scope>
    <source>
        <tissue evidence="1">Shoot tissue taken approximately 20 cm above the soil surface</tissue>
    </source>
</reference>
<reference evidence="1" key="2">
    <citation type="journal article" date="2015" name="Data Brief">
        <title>Shoot transcriptome of the giant reed, Arundo donax.</title>
        <authorList>
            <person name="Barrero R.A."/>
            <person name="Guerrero F.D."/>
            <person name="Moolhuijzen P."/>
            <person name="Goolsby J.A."/>
            <person name="Tidwell J."/>
            <person name="Bellgard S.E."/>
            <person name="Bellgard M.I."/>
        </authorList>
    </citation>
    <scope>NUCLEOTIDE SEQUENCE</scope>
    <source>
        <tissue evidence="1">Shoot tissue taken approximately 20 cm above the soil surface</tissue>
    </source>
</reference>